<sequence length="539" mass="57928">MMPLLLAATTLLTVPGVRTFDFADPKGTNTVTIAVDAPIEPVTGIAGGITGSASFDPAHPEKTTGEIRVAVESIQFGNPGYANSVKGYALEGKKFPTLTCKLKKIVSGKEVEKGRFKGTVAVDFTVKGITKALTIPLDVRYLPGLSKERDGRTEGDLMVVKTRFAIKRSDFDVAPGLSPLLAPDTVEIGVSLVGIAPKNPTPKAPEPKPKTEPVAERMAFHKVPAATVVRLKNFEVASVEHYGTATAKTLFPAGAQGRPIAALVALRLVQEGRLALDTDINTYLKSWKVPENAFTQQQPVTLRHLLSGTSGFTWEKYLGYPAGAALPTLEQVLRGEAPALTPPTTVHFLPGSKFGNSAEELLVLQKLVEDVTGQPWQTVVASVFGPEIRSRYEAFPQGEIIAVGHDEDGKPWPGGGRAYPELAASGLWADPAEFAFAFGEILKIASGKSRFLDAKYAEFFTELKPGTQKSAFGMEDFGGRAILFRGGNAKGYYCQCWADPKTGDGLVVFTSRDLCWKFANELRDAWLASSPPRPRPAGE</sequence>
<name>A0A7W9SMZ0_ARMRO</name>
<gene>
    <name evidence="3" type="ORF">HNQ39_001363</name>
</gene>
<reference evidence="3 4" key="1">
    <citation type="submission" date="2020-08" db="EMBL/GenBank/DDBJ databases">
        <title>Genomic Encyclopedia of Type Strains, Phase IV (KMG-IV): sequencing the most valuable type-strain genomes for metagenomic binning, comparative biology and taxonomic classification.</title>
        <authorList>
            <person name="Goeker M."/>
        </authorList>
    </citation>
    <scope>NUCLEOTIDE SEQUENCE [LARGE SCALE GENOMIC DNA]</scope>
    <source>
        <strain evidence="3 4">DSM 23562</strain>
    </source>
</reference>
<dbReference type="SUPFAM" id="SSF56601">
    <property type="entry name" value="beta-lactamase/transpeptidase-like"/>
    <property type="match status" value="1"/>
</dbReference>
<keyword evidence="4" id="KW-1185">Reference proteome</keyword>
<dbReference type="InterPro" id="IPR001466">
    <property type="entry name" value="Beta-lactam-related"/>
</dbReference>
<evidence type="ECO:0000313" key="3">
    <source>
        <dbReference type="EMBL" id="MBB6049601.1"/>
    </source>
</evidence>
<dbReference type="Gene3D" id="3.40.710.10">
    <property type="entry name" value="DD-peptidase/beta-lactamase superfamily"/>
    <property type="match status" value="1"/>
</dbReference>
<dbReference type="InterPro" id="IPR050789">
    <property type="entry name" value="Diverse_Enzym_Activities"/>
</dbReference>
<protein>
    <submittedName>
        <fullName evidence="3">Polyisoprenoid-binding protein YceI</fullName>
    </submittedName>
</protein>
<dbReference type="InterPro" id="IPR007372">
    <property type="entry name" value="Lipid/polyisoprenoid-bd_YceI"/>
</dbReference>
<dbReference type="InterPro" id="IPR012338">
    <property type="entry name" value="Beta-lactam/transpept-like"/>
</dbReference>
<dbReference type="PANTHER" id="PTHR43283:SF3">
    <property type="entry name" value="BETA-LACTAMASE FAMILY PROTEIN (AFU_ORTHOLOGUE AFUA_5G07500)"/>
    <property type="match status" value="1"/>
</dbReference>
<accession>A0A7W9SMZ0</accession>
<dbReference type="SMART" id="SM00867">
    <property type="entry name" value="YceI"/>
    <property type="match status" value="1"/>
</dbReference>
<dbReference type="AlphaFoldDB" id="A0A7W9SMZ0"/>
<feature type="domain" description="Lipid/polyisoprenoid-binding YceI-like" evidence="2">
    <location>
        <begin position="21"/>
        <end position="195"/>
    </location>
</feature>
<dbReference type="InterPro" id="IPR036761">
    <property type="entry name" value="TTHA0802/YceI-like_sf"/>
</dbReference>
<dbReference type="Gene3D" id="2.40.128.110">
    <property type="entry name" value="Lipid/polyisoprenoid-binding, YceI-like"/>
    <property type="match status" value="1"/>
</dbReference>
<dbReference type="Pfam" id="PF04264">
    <property type="entry name" value="YceI"/>
    <property type="match status" value="1"/>
</dbReference>
<evidence type="ECO:0000259" key="2">
    <source>
        <dbReference type="SMART" id="SM00867"/>
    </source>
</evidence>
<comment type="caution">
    <text evidence="3">The sequence shown here is derived from an EMBL/GenBank/DDBJ whole genome shotgun (WGS) entry which is preliminary data.</text>
</comment>
<evidence type="ECO:0000256" key="1">
    <source>
        <dbReference type="ARBA" id="ARBA00008812"/>
    </source>
</evidence>
<dbReference type="RefSeq" id="WP_184193199.1">
    <property type="nucleotide sequence ID" value="NZ_JACHGW010000001.1"/>
</dbReference>
<evidence type="ECO:0000313" key="4">
    <source>
        <dbReference type="Proteomes" id="UP000520814"/>
    </source>
</evidence>
<organism evidence="3 4">
    <name type="scientific">Armatimonas rosea</name>
    <dbReference type="NCBI Taxonomy" id="685828"/>
    <lineage>
        <taxon>Bacteria</taxon>
        <taxon>Bacillati</taxon>
        <taxon>Armatimonadota</taxon>
        <taxon>Armatimonadia</taxon>
        <taxon>Armatimonadales</taxon>
        <taxon>Armatimonadaceae</taxon>
        <taxon>Armatimonas</taxon>
    </lineage>
</organism>
<dbReference type="SUPFAM" id="SSF101874">
    <property type="entry name" value="YceI-like"/>
    <property type="match status" value="1"/>
</dbReference>
<proteinExistence type="inferred from homology"/>
<dbReference type="PANTHER" id="PTHR43283">
    <property type="entry name" value="BETA-LACTAMASE-RELATED"/>
    <property type="match status" value="1"/>
</dbReference>
<dbReference type="Proteomes" id="UP000520814">
    <property type="component" value="Unassembled WGS sequence"/>
</dbReference>
<dbReference type="EMBL" id="JACHGW010000001">
    <property type="protein sequence ID" value="MBB6049601.1"/>
    <property type="molecule type" value="Genomic_DNA"/>
</dbReference>
<dbReference type="Pfam" id="PF00144">
    <property type="entry name" value="Beta-lactamase"/>
    <property type="match status" value="1"/>
</dbReference>
<comment type="similarity">
    <text evidence="1">Belongs to the UPF0312 family.</text>
</comment>